<dbReference type="EMBL" id="BARV01016005">
    <property type="protein sequence ID" value="GAI21975.1"/>
    <property type="molecule type" value="Genomic_DNA"/>
</dbReference>
<feature type="region of interest" description="Disordered" evidence="1">
    <location>
        <begin position="80"/>
        <end position="101"/>
    </location>
</feature>
<accession>X1N585</accession>
<evidence type="ECO:0000256" key="1">
    <source>
        <dbReference type="SAM" id="MobiDB-lite"/>
    </source>
</evidence>
<feature type="non-terminal residue" evidence="2">
    <location>
        <position position="1"/>
    </location>
</feature>
<comment type="caution">
    <text evidence="2">The sequence shown here is derived from an EMBL/GenBank/DDBJ whole genome shotgun (WGS) entry which is preliminary data.</text>
</comment>
<sequence length="286" mass="32409">YDVVPSAPQYEPCICSDETGWISYSIPVGTECVCSDSIFQTVPESELPIIEPTPSIEFIPADPNEEPLIVEPTFVVIESTPESDTTTDEITEPTPEIDTTPPEALLKFNPQTEDIEVTGYDNIDEDVDVSYIGICYERKCTRIYTLTDDAGNKLVLNLDYQKLKNKVKVEISEMTYYKYYSGNLVGMKPNIIPQNEFSANFVKWGLKKQTLWIEDQGIERAVYNHKKDETKLTIETFGNFTNIESPKVTIDSLYQIWLGTDYGKLKACVSPDVYCIFWGLEIEPAL</sequence>
<proteinExistence type="predicted"/>
<protein>
    <submittedName>
        <fullName evidence="2">Uncharacterized protein</fullName>
    </submittedName>
</protein>
<reference evidence="2" key="1">
    <citation type="journal article" date="2014" name="Front. Microbiol.">
        <title>High frequency of phylogenetically diverse reductive dehalogenase-homologous genes in deep subseafloor sedimentary metagenomes.</title>
        <authorList>
            <person name="Kawai M."/>
            <person name="Futagami T."/>
            <person name="Toyoda A."/>
            <person name="Takaki Y."/>
            <person name="Nishi S."/>
            <person name="Hori S."/>
            <person name="Arai W."/>
            <person name="Tsubouchi T."/>
            <person name="Morono Y."/>
            <person name="Uchiyama I."/>
            <person name="Ito T."/>
            <person name="Fujiyama A."/>
            <person name="Inagaki F."/>
            <person name="Takami H."/>
        </authorList>
    </citation>
    <scope>NUCLEOTIDE SEQUENCE</scope>
    <source>
        <strain evidence="2">Expedition CK06-06</strain>
    </source>
</reference>
<dbReference type="AlphaFoldDB" id="X1N585"/>
<feature type="compositionally biased region" description="Low complexity" evidence="1">
    <location>
        <begin position="92"/>
        <end position="101"/>
    </location>
</feature>
<name>X1N585_9ZZZZ</name>
<evidence type="ECO:0000313" key="2">
    <source>
        <dbReference type="EMBL" id="GAI21975.1"/>
    </source>
</evidence>
<gene>
    <name evidence="2" type="ORF">S06H3_27568</name>
</gene>
<organism evidence="2">
    <name type="scientific">marine sediment metagenome</name>
    <dbReference type="NCBI Taxonomy" id="412755"/>
    <lineage>
        <taxon>unclassified sequences</taxon>
        <taxon>metagenomes</taxon>
        <taxon>ecological metagenomes</taxon>
    </lineage>
</organism>